<dbReference type="KEGG" id="hsn:DV733_04855"/>
<evidence type="ECO:0000313" key="2">
    <source>
        <dbReference type="EMBL" id="QCC50613.1"/>
    </source>
</evidence>
<name>A0A4D6H9I4_9EURY</name>
<protein>
    <recommendedName>
        <fullName evidence="4">Flagella cluster protein</fullName>
    </recommendedName>
</protein>
<proteinExistence type="predicted"/>
<keyword evidence="3" id="KW-1185">Reference proteome</keyword>
<dbReference type="AlphaFoldDB" id="A0A4D6H9I4"/>
<dbReference type="RefSeq" id="WP_049994058.1">
    <property type="nucleotide sequence ID" value="NZ_CP031310.1"/>
</dbReference>
<evidence type="ECO:0000256" key="1">
    <source>
        <dbReference type="SAM" id="MobiDB-lite"/>
    </source>
</evidence>
<sequence length="218" mass="23909">MTPGDDDSEDADGRVLAPEEIDISDDEHVAEIDDGRYVVSPDDPIDDVPNVQSDQSESTTTGRAGPDSRSEDRSEASSGGREQAGTDPITAASGNRTDDVDLSALGEREISRWLERDFEAAESRYGFHVTATFDGRVFQRRMMSNDVVTIFESLILWYAQHIDSDTPVEEILGILLTETNVPITYPPETLARVLKTTDLGPEDTIGDLLAEIDDGFEL</sequence>
<dbReference type="OrthoDB" id="177137at2157"/>
<feature type="compositionally biased region" description="Polar residues" evidence="1">
    <location>
        <begin position="52"/>
        <end position="62"/>
    </location>
</feature>
<evidence type="ECO:0000313" key="3">
    <source>
        <dbReference type="Proteomes" id="UP000296706"/>
    </source>
</evidence>
<dbReference type="Pfam" id="PF24332">
    <property type="entry name" value="DUF7500"/>
    <property type="match status" value="1"/>
</dbReference>
<feature type="compositionally biased region" description="Basic and acidic residues" evidence="1">
    <location>
        <begin position="66"/>
        <end position="75"/>
    </location>
</feature>
<feature type="compositionally biased region" description="Low complexity" evidence="1">
    <location>
        <begin position="38"/>
        <end position="51"/>
    </location>
</feature>
<evidence type="ECO:0008006" key="4">
    <source>
        <dbReference type="Google" id="ProtNLM"/>
    </source>
</evidence>
<accession>A0A4D6H9I4</accession>
<dbReference type="STRING" id="1457250.GCA_000755225_03275"/>
<dbReference type="GeneID" id="39847169"/>
<feature type="region of interest" description="Disordered" evidence="1">
    <location>
        <begin position="1"/>
        <end position="102"/>
    </location>
</feature>
<dbReference type="Proteomes" id="UP000296706">
    <property type="component" value="Chromosome"/>
</dbReference>
<organism evidence="2 3">
    <name type="scientific">Halapricum salinum</name>
    <dbReference type="NCBI Taxonomy" id="1457250"/>
    <lineage>
        <taxon>Archaea</taxon>
        <taxon>Methanobacteriati</taxon>
        <taxon>Methanobacteriota</taxon>
        <taxon>Stenosarchaea group</taxon>
        <taxon>Halobacteria</taxon>
        <taxon>Halobacteriales</taxon>
        <taxon>Haloarculaceae</taxon>
        <taxon>Halapricum</taxon>
    </lineage>
</organism>
<gene>
    <name evidence="2" type="ORF">DV733_04855</name>
</gene>
<dbReference type="EMBL" id="CP031310">
    <property type="protein sequence ID" value="QCC50613.1"/>
    <property type="molecule type" value="Genomic_DNA"/>
</dbReference>
<reference evidence="2 3" key="1">
    <citation type="journal article" date="2019" name="Nat. Commun.">
        <title>A new type of DNA phosphorothioation-based antiviral system in archaea.</title>
        <authorList>
            <person name="Xiong L."/>
            <person name="Liu S."/>
            <person name="Chen S."/>
            <person name="Xiao Y."/>
            <person name="Zhu B."/>
            <person name="Gao Y."/>
            <person name="Zhang Y."/>
            <person name="Chen B."/>
            <person name="Luo J."/>
            <person name="Deng Z."/>
            <person name="Chen X."/>
            <person name="Wang L."/>
            <person name="Chen S."/>
        </authorList>
    </citation>
    <scope>NUCLEOTIDE SEQUENCE [LARGE SCALE GENOMIC DNA]</scope>
    <source>
        <strain evidence="2 3">CBA1105</strain>
    </source>
</reference>
<feature type="compositionally biased region" description="Basic and acidic residues" evidence="1">
    <location>
        <begin position="26"/>
        <end position="36"/>
    </location>
</feature>
<dbReference type="InterPro" id="IPR055923">
    <property type="entry name" value="DUF7500"/>
</dbReference>
<feature type="compositionally biased region" description="Acidic residues" evidence="1">
    <location>
        <begin position="1"/>
        <end position="10"/>
    </location>
</feature>